<comment type="catalytic activity">
    <reaction evidence="3">
        <text>2 superoxide + 2 H(+) = H2O2 + O2</text>
        <dbReference type="Rhea" id="RHEA:20696"/>
        <dbReference type="ChEBI" id="CHEBI:15378"/>
        <dbReference type="ChEBI" id="CHEBI:15379"/>
        <dbReference type="ChEBI" id="CHEBI:16240"/>
        <dbReference type="ChEBI" id="CHEBI:18421"/>
        <dbReference type="EC" id="1.15.1.1"/>
    </reaction>
</comment>
<reference evidence="8" key="1">
    <citation type="submission" date="2011-06" db="EMBL/GenBank/DDBJ databases">
        <title>Complete genome sequence of Paenibacillus mucilaginosus KNP414.</title>
        <authorList>
            <person name="Wang J."/>
            <person name="Hu S."/>
            <person name="Hu X."/>
            <person name="Zhang B."/>
            <person name="Dong D."/>
            <person name="Zhang S."/>
            <person name="Zhao K."/>
            <person name="Wu D."/>
        </authorList>
    </citation>
    <scope>NUCLEOTIDE SEQUENCE [LARGE SCALE GENOMIC DNA]</scope>
    <source>
        <strain evidence="8">KNP414</strain>
    </source>
</reference>
<dbReference type="Proteomes" id="UP000006620">
    <property type="component" value="Chromosome"/>
</dbReference>
<dbReference type="PROSITE" id="PS00332">
    <property type="entry name" value="SOD_CU_ZN_2"/>
    <property type="match status" value="1"/>
</dbReference>
<feature type="region of interest" description="Disordered" evidence="4">
    <location>
        <begin position="250"/>
        <end position="276"/>
    </location>
</feature>
<name>F8FLP8_PAEMK</name>
<feature type="compositionally biased region" description="Polar residues" evidence="4">
    <location>
        <begin position="26"/>
        <end position="52"/>
    </location>
</feature>
<feature type="domain" description="Superoxide dismutase copper/zinc binding" evidence="6">
    <location>
        <begin position="142"/>
        <end position="273"/>
    </location>
</feature>
<dbReference type="Pfam" id="PF00080">
    <property type="entry name" value="Sod_Cu"/>
    <property type="match status" value="1"/>
</dbReference>
<reference evidence="7 8" key="2">
    <citation type="journal article" date="2013" name="Genome Announc.">
        <title>Genome Sequence of Growth-Improving Paenibacillus mucilaginosus Strain KNP414.</title>
        <authorList>
            <person name="Lu J.J."/>
            <person name="Wang J.F."/>
            <person name="Hu X.F."/>
        </authorList>
    </citation>
    <scope>NUCLEOTIDE SEQUENCE [LARGE SCALE GENOMIC DNA]</scope>
    <source>
        <strain evidence="7 8">KNP414</strain>
    </source>
</reference>
<comment type="cofactor">
    <cofactor evidence="3">
        <name>Zn(2+)</name>
        <dbReference type="ChEBI" id="CHEBI:29105"/>
    </cofactor>
    <text evidence="3">Binds 1 zinc ion per subunit.</text>
</comment>
<feature type="compositionally biased region" description="Polar residues" evidence="4">
    <location>
        <begin position="109"/>
        <end position="122"/>
    </location>
</feature>
<evidence type="ECO:0000313" key="8">
    <source>
        <dbReference type="Proteomes" id="UP000006620"/>
    </source>
</evidence>
<keyword evidence="5" id="KW-0732">Signal</keyword>
<keyword evidence="3" id="KW-0862">Zinc</keyword>
<dbReference type="PATRIC" id="fig|1036673.3.peg.5244"/>
<proteinExistence type="inferred from homology"/>
<feature type="region of interest" description="Disordered" evidence="4">
    <location>
        <begin position="23"/>
        <end position="126"/>
    </location>
</feature>
<dbReference type="SUPFAM" id="SSF49329">
    <property type="entry name" value="Cu,Zn superoxide dismutase-like"/>
    <property type="match status" value="1"/>
</dbReference>
<gene>
    <name evidence="7" type="ordered locus">KNP414_05651</name>
</gene>
<evidence type="ECO:0000259" key="6">
    <source>
        <dbReference type="Pfam" id="PF00080"/>
    </source>
</evidence>
<evidence type="ECO:0000256" key="5">
    <source>
        <dbReference type="SAM" id="SignalP"/>
    </source>
</evidence>
<dbReference type="PANTHER" id="PTHR10003">
    <property type="entry name" value="SUPEROXIDE DISMUTASE CU-ZN -RELATED"/>
    <property type="match status" value="1"/>
</dbReference>
<dbReference type="CDD" id="cd00305">
    <property type="entry name" value="Cu-Zn_Superoxide_Dismutase"/>
    <property type="match status" value="1"/>
</dbReference>
<dbReference type="EC" id="1.15.1.1" evidence="3"/>
<keyword evidence="3" id="KW-0479">Metal-binding</keyword>
<keyword evidence="3" id="KW-0560">Oxidoreductase</keyword>
<evidence type="ECO:0000256" key="2">
    <source>
        <dbReference type="ARBA" id="ARBA00024900"/>
    </source>
</evidence>
<dbReference type="RefSeq" id="WP_013919328.1">
    <property type="nucleotide sequence ID" value="NC_015690.1"/>
</dbReference>
<dbReference type="PROSITE" id="PS51257">
    <property type="entry name" value="PROKAR_LIPOPROTEIN"/>
    <property type="match status" value="1"/>
</dbReference>
<accession>F8FLP8</accession>
<dbReference type="EMBL" id="CP002869">
    <property type="protein sequence ID" value="AEI44175.1"/>
    <property type="molecule type" value="Genomic_DNA"/>
</dbReference>
<dbReference type="InterPro" id="IPR024134">
    <property type="entry name" value="SOD_Cu/Zn_/chaperone"/>
</dbReference>
<comment type="cofactor">
    <cofactor evidence="3">
        <name>Cu cation</name>
        <dbReference type="ChEBI" id="CHEBI:23378"/>
    </cofactor>
    <text evidence="3">Binds 1 copper ion per subunit.</text>
</comment>
<evidence type="ECO:0000313" key="7">
    <source>
        <dbReference type="EMBL" id="AEI44175.1"/>
    </source>
</evidence>
<dbReference type="KEGG" id="pms:KNP414_05651"/>
<dbReference type="HOGENOM" id="CLU_1007758_0_0_9"/>
<comment type="function">
    <text evidence="2">Destroys radicals which are normally produced within the cells and which are toxic to biological systems. May play a role in favoring mycobacterial survival in phagocytes.</text>
</comment>
<comment type="similarity">
    <text evidence="1 3">Belongs to the Cu-Zn superoxide dismutase family.</text>
</comment>
<sequence length="276" mass="27438">MKNHRKVPFAVILTLSLALSGCGANDKTSGNQNPGNPLNATQNNTGQTSTGAGTSETTNTPGGGTTGGSTSDNGTKGGGAYGSGPSTGDGSQVNRSGPGTDAAEGSGKDAQNGNNQSVTQGAPASEQGLTVIVTDAKMNKLGTAQLTSDPKGVAIKLDLTGLPPGAHGIHIHQNARCDAPDFKTAGEHFNPNGQKHGLENGEGPHAGDLPSITADKDGKVSTTLVSTGLTLSPGKSNSLLEGDGKSLIIHANPDDNKTDPSGNSGERIACGLINGK</sequence>
<evidence type="ECO:0000256" key="4">
    <source>
        <dbReference type="SAM" id="MobiDB-lite"/>
    </source>
</evidence>
<dbReference type="GO" id="GO:0005507">
    <property type="term" value="F:copper ion binding"/>
    <property type="evidence" value="ECO:0007669"/>
    <property type="project" value="InterPro"/>
</dbReference>
<protein>
    <recommendedName>
        <fullName evidence="3">Superoxide dismutase [Cu-Zn]</fullName>
        <ecNumber evidence="3">1.15.1.1</ecNumber>
    </recommendedName>
</protein>
<evidence type="ECO:0000256" key="1">
    <source>
        <dbReference type="ARBA" id="ARBA00010457"/>
    </source>
</evidence>
<dbReference type="InterPro" id="IPR036423">
    <property type="entry name" value="SOD-like_Cu/Zn_dom_sf"/>
</dbReference>
<dbReference type="InterPro" id="IPR001424">
    <property type="entry name" value="SOD_Cu_Zn_dom"/>
</dbReference>
<feature type="signal peptide" evidence="5">
    <location>
        <begin position="1"/>
        <end position="24"/>
    </location>
</feature>
<evidence type="ECO:0000256" key="3">
    <source>
        <dbReference type="RuleBase" id="RU000393"/>
    </source>
</evidence>
<organism evidence="7 8">
    <name type="scientific">Paenibacillus mucilaginosus (strain KNP414)</name>
    <dbReference type="NCBI Taxonomy" id="1036673"/>
    <lineage>
        <taxon>Bacteria</taxon>
        <taxon>Bacillati</taxon>
        <taxon>Bacillota</taxon>
        <taxon>Bacilli</taxon>
        <taxon>Bacillales</taxon>
        <taxon>Paenibacillaceae</taxon>
        <taxon>Paenibacillus</taxon>
    </lineage>
</organism>
<dbReference type="InterPro" id="IPR018152">
    <property type="entry name" value="SOD_Cu/Zn_BS"/>
</dbReference>
<dbReference type="AlphaFoldDB" id="F8FLP8"/>
<dbReference type="Gene3D" id="2.60.40.200">
    <property type="entry name" value="Superoxide dismutase, copper/zinc binding domain"/>
    <property type="match status" value="1"/>
</dbReference>
<keyword evidence="3" id="KW-0186">Copper</keyword>
<feature type="chain" id="PRO_5039636509" description="Superoxide dismutase [Cu-Zn]" evidence="5">
    <location>
        <begin position="25"/>
        <end position="276"/>
    </location>
</feature>
<feature type="compositionally biased region" description="Gly residues" evidence="4">
    <location>
        <begin position="75"/>
        <end position="87"/>
    </location>
</feature>
<dbReference type="GO" id="GO:0004784">
    <property type="term" value="F:superoxide dismutase activity"/>
    <property type="evidence" value="ECO:0007669"/>
    <property type="project" value="UniProtKB-EC"/>
</dbReference>